<feature type="signal peptide" evidence="1">
    <location>
        <begin position="1"/>
        <end position="18"/>
    </location>
</feature>
<comment type="caution">
    <text evidence="2">The sequence shown here is derived from an EMBL/GenBank/DDBJ whole genome shotgun (WGS) entry which is preliminary data.</text>
</comment>
<proteinExistence type="predicted"/>
<organism evidence="2 3">
    <name type="scientific">Empedobacter tilapiae</name>
    <dbReference type="NCBI Taxonomy" id="2491114"/>
    <lineage>
        <taxon>Bacteria</taxon>
        <taxon>Pseudomonadati</taxon>
        <taxon>Bacteroidota</taxon>
        <taxon>Flavobacteriia</taxon>
        <taxon>Flavobacteriales</taxon>
        <taxon>Weeksellaceae</taxon>
        <taxon>Empedobacter</taxon>
    </lineage>
</organism>
<accession>A0A4Z1BNP0</accession>
<name>A0A4Z1BNP0_9FLAO</name>
<reference evidence="2 3" key="1">
    <citation type="submission" date="2019-03" db="EMBL/GenBank/DDBJ databases">
        <title>Empedobacter tilapiae sp. nov., isolated from an intestine of Nile tilapia Oreochromis niloticus.</title>
        <authorList>
            <person name="Kim Y.-O."/>
            <person name="Yoon J.-H."/>
        </authorList>
    </citation>
    <scope>NUCLEOTIDE SEQUENCE [LARGE SCALE GENOMIC DNA]</scope>
    <source>
        <strain evidence="2 3">MRS2</strain>
    </source>
</reference>
<dbReference type="EMBL" id="SRPE01000011">
    <property type="protein sequence ID" value="TGN23705.1"/>
    <property type="molecule type" value="Genomic_DNA"/>
</dbReference>
<evidence type="ECO:0000256" key="1">
    <source>
        <dbReference type="SAM" id="SignalP"/>
    </source>
</evidence>
<sequence length="264" mass="30559">MKNIITAFFVLTLSSLQAQNVSDFKYVIVPQKFTDFEKNDFKLNVRLRTYLKRKNYEVINEGSTEKPIELQNNSCLATKADIQKIKSTFKNKLKVVFTDCNNKTITEYEGISQIKDFEKGYQEALEFAMNQVHAQNASNQLSIQKKESMILDSDKKKNIDFKEIKKFEEPSINPPQPTTEKLVYQSNGNDFYQIFTKDNQFLLVDSKSNKIIATFFPSSINQIYHVEVHAEPANYQTIGYLNGNNIIIEYKTSDKSWSPTTYSK</sequence>
<dbReference type="Proteomes" id="UP000297998">
    <property type="component" value="Unassembled WGS sequence"/>
</dbReference>
<evidence type="ECO:0000313" key="2">
    <source>
        <dbReference type="EMBL" id="TGN23705.1"/>
    </source>
</evidence>
<dbReference type="OrthoDB" id="1274006at2"/>
<keyword evidence="3" id="KW-1185">Reference proteome</keyword>
<feature type="chain" id="PRO_5021415968" evidence="1">
    <location>
        <begin position="19"/>
        <end position="264"/>
    </location>
</feature>
<dbReference type="AlphaFoldDB" id="A0A4Z1BNP0"/>
<gene>
    <name evidence="2" type="ORF">E4J94_14735</name>
</gene>
<keyword evidence="1" id="KW-0732">Signal</keyword>
<dbReference type="RefSeq" id="WP_135836555.1">
    <property type="nucleotide sequence ID" value="NZ_CAUQWU010000001.1"/>
</dbReference>
<protein>
    <submittedName>
        <fullName evidence="2">Uncharacterized protein</fullName>
    </submittedName>
</protein>
<evidence type="ECO:0000313" key="3">
    <source>
        <dbReference type="Proteomes" id="UP000297998"/>
    </source>
</evidence>